<proteinExistence type="inferred from homology"/>
<evidence type="ECO:0000259" key="2">
    <source>
        <dbReference type="PROSITE" id="PS50891"/>
    </source>
</evidence>
<dbReference type="GO" id="GO:0009755">
    <property type="term" value="P:hormone-mediated signaling pathway"/>
    <property type="evidence" value="ECO:0007669"/>
    <property type="project" value="TreeGrafter"/>
</dbReference>
<comment type="caution">
    <text evidence="3">The sequence shown here is derived from an EMBL/GenBank/DDBJ whole genome shotgun (WGS) entry which is preliminary data.</text>
</comment>
<comment type="similarity">
    <text evidence="1">Belongs to the LOB domain-containing protein family.</text>
</comment>
<evidence type="ECO:0000256" key="1">
    <source>
        <dbReference type="ARBA" id="ARBA00005474"/>
    </source>
</evidence>
<dbReference type="AlphaFoldDB" id="A0AAD8P196"/>
<dbReference type="GO" id="GO:0005634">
    <property type="term" value="C:nucleus"/>
    <property type="evidence" value="ECO:0007669"/>
    <property type="project" value="TreeGrafter"/>
</dbReference>
<dbReference type="Pfam" id="PF03195">
    <property type="entry name" value="LOB"/>
    <property type="match status" value="1"/>
</dbReference>
<dbReference type="PROSITE" id="PS50891">
    <property type="entry name" value="LOB"/>
    <property type="match status" value="1"/>
</dbReference>
<sequence>MTGSGSPCGACKFLRRKCVKGCVFAPYFCHEQGATQFAAIHRVFGASNVSKLLASLPVCDRPEAAATIAYEAQARLQDPIYGCVSHIFALQQQVISLQSQLVSLKEQASQRQLNVPQYSDNINNSINGRHPSYQQAQDIKNWFQQSENLWTNMSQFNPNSMNDGMDYKSIADNYNNSLLKEEDGSFSSVEEGSSYSIESLDMQISSSQQQWGFREHGEDLQAVAFGYFQN</sequence>
<evidence type="ECO:0000313" key="3">
    <source>
        <dbReference type="EMBL" id="KAK1428402.1"/>
    </source>
</evidence>
<name>A0AAD8P196_TARER</name>
<organism evidence="3 4">
    <name type="scientific">Tagetes erecta</name>
    <name type="common">African marigold</name>
    <dbReference type="NCBI Taxonomy" id="13708"/>
    <lineage>
        <taxon>Eukaryota</taxon>
        <taxon>Viridiplantae</taxon>
        <taxon>Streptophyta</taxon>
        <taxon>Embryophyta</taxon>
        <taxon>Tracheophyta</taxon>
        <taxon>Spermatophyta</taxon>
        <taxon>Magnoliopsida</taxon>
        <taxon>eudicotyledons</taxon>
        <taxon>Gunneridae</taxon>
        <taxon>Pentapetalae</taxon>
        <taxon>asterids</taxon>
        <taxon>campanulids</taxon>
        <taxon>Asterales</taxon>
        <taxon>Asteraceae</taxon>
        <taxon>Asteroideae</taxon>
        <taxon>Heliantheae alliance</taxon>
        <taxon>Tageteae</taxon>
        <taxon>Tagetes</taxon>
    </lineage>
</organism>
<reference evidence="3" key="1">
    <citation type="journal article" date="2023" name="bioRxiv">
        <title>Improved chromosome-level genome assembly for marigold (Tagetes erecta).</title>
        <authorList>
            <person name="Jiang F."/>
            <person name="Yuan L."/>
            <person name="Wang S."/>
            <person name="Wang H."/>
            <person name="Xu D."/>
            <person name="Wang A."/>
            <person name="Fan W."/>
        </authorList>
    </citation>
    <scope>NUCLEOTIDE SEQUENCE</scope>
    <source>
        <strain evidence="3">WSJ</strain>
        <tissue evidence="3">Leaf</tissue>
    </source>
</reference>
<dbReference type="PANTHER" id="PTHR31529:SF26">
    <property type="entry name" value="LOB DOMAIN-CONTAINING PROTEIN CRL1"/>
    <property type="match status" value="1"/>
</dbReference>
<protein>
    <recommendedName>
        <fullName evidence="2">LOB domain-containing protein</fullName>
    </recommendedName>
</protein>
<dbReference type="EMBL" id="JAUHHV010000004">
    <property type="protein sequence ID" value="KAK1428402.1"/>
    <property type="molecule type" value="Genomic_DNA"/>
</dbReference>
<dbReference type="GO" id="GO:0045893">
    <property type="term" value="P:positive regulation of DNA-templated transcription"/>
    <property type="evidence" value="ECO:0007669"/>
    <property type="project" value="TreeGrafter"/>
</dbReference>
<gene>
    <name evidence="3" type="ORF">QVD17_17235</name>
</gene>
<dbReference type="InterPro" id="IPR004883">
    <property type="entry name" value="LOB"/>
</dbReference>
<feature type="domain" description="LOB" evidence="2">
    <location>
        <begin position="6"/>
        <end position="108"/>
    </location>
</feature>
<dbReference type="PANTHER" id="PTHR31529">
    <property type="entry name" value="LOB DOMAIN CONTAINING PROTEIN"/>
    <property type="match status" value="1"/>
</dbReference>
<dbReference type="Proteomes" id="UP001229421">
    <property type="component" value="Unassembled WGS sequence"/>
</dbReference>
<accession>A0AAD8P196</accession>
<keyword evidence="4" id="KW-1185">Reference proteome</keyword>
<evidence type="ECO:0000313" key="4">
    <source>
        <dbReference type="Proteomes" id="UP001229421"/>
    </source>
</evidence>